<dbReference type="EMBL" id="BDCR01000001">
    <property type="protein sequence ID" value="GAT61710.1"/>
    <property type="molecule type" value="Genomic_DNA"/>
</dbReference>
<evidence type="ECO:0000259" key="5">
    <source>
        <dbReference type="Pfam" id="PF00150"/>
    </source>
</evidence>
<dbReference type="InterPro" id="IPR018087">
    <property type="entry name" value="Glyco_hydro_5_CS"/>
</dbReference>
<organism evidence="6 7">
    <name type="scientific">Paludibacter jiangxiensis</name>
    <dbReference type="NCBI Taxonomy" id="681398"/>
    <lineage>
        <taxon>Bacteria</taxon>
        <taxon>Pseudomonadati</taxon>
        <taxon>Bacteroidota</taxon>
        <taxon>Bacteroidia</taxon>
        <taxon>Bacteroidales</taxon>
        <taxon>Paludibacteraceae</taxon>
        <taxon>Paludibacter</taxon>
    </lineage>
</organism>
<evidence type="ECO:0000256" key="1">
    <source>
        <dbReference type="ARBA" id="ARBA00022801"/>
    </source>
</evidence>
<feature type="signal peptide" evidence="4">
    <location>
        <begin position="1"/>
        <end position="21"/>
    </location>
</feature>
<dbReference type="PANTHER" id="PTHR34142:SF1">
    <property type="entry name" value="GLYCOSIDE HYDROLASE FAMILY 5 DOMAIN-CONTAINING PROTEIN"/>
    <property type="match status" value="1"/>
</dbReference>
<proteinExistence type="inferred from homology"/>
<dbReference type="STRING" id="681398.PJIAN_1293"/>
<reference evidence="7" key="2">
    <citation type="journal article" date="2017" name="Genome Announc.">
        <title>Draft genome sequence of Paludibacter jiangxiensis NM7(T), a propionate-producing fermentative bacterium.</title>
        <authorList>
            <person name="Qiu Y.-L."/>
            <person name="Tourlousse D.M."/>
            <person name="Matsuura N."/>
            <person name="Ohashi A."/>
            <person name="Sekiguchi Y."/>
        </authorList>
    </citation>
    <scope>NUCLEOTIDE SEQUENCE [LARGE SCALE GENOMIC DNA]</scope>
    <source>
        <strain evidence="7">NM7</strain>
    </source>
</reference>
<dbReference type="GO" id="GO:0004553">
    <property type="term" value="F:hydrolase activity, hydrolyzing O-glycosyl compounds"/>
    <property type="evidence" value="ECO:0007669"/>
    <property type="project" value="InterPro"/>
</dbReference>
<evidence type="ECO:0000313" key="7">
    <source>
        <dbReference type="Proteomes" id="UP000076586"/>
    </source>
</evidence>
<dbReference type="Pfam" id="PF00150">
    <property type="entry name" value="Cellulase"/>
    <property type="match status" value="1"/>
</dbReference>
<keyword evidence="4" id="KW-0732">Signal</keyword>
<dbReference type="Proteomes" id="UP000076586">
    <property type="component" value="Unassembled WGS sequence"/>
</dbReference>
<dbReference type="AlphaFoldDB" id="A0A170YCY7"/>
<keyword evidence="7" id="KW-1185">Reference proteome</keyword>
<comment type="similarity">
    <text evidence="3">Belongs to the glycosyl hydrolase 5 (cellulase A) family.</text>
</comment>
<keyword evidence="1 3" id="KW-0378">Hydrolase</keyword>
<dbReference type="RefSeq" id="WP_068701324.1">
    <property type="nucleotide sequence ID" value="NZ_BDCR01000001.1"/>
</dbReference>
<dbReference type="PANTHER" id="PTHR34142">
    <property type="entry name" value="ENDO-BETA-1,4-GLUCANASE A"/>
    <property type="match status" value="1"/>
</dbReference>
<name>A0A170YCY7_9BACT</name>
<evidence type="ECO:0000256" key="3">
    <source>
        <dbReference type="RuleBase" id="RU361153"/>
    </source>
</evidence>
<dbReference type="PROSITE" id="PS00659">
    <property type="entry name" value="GLYCOSYL_HYDROL_F5"/>
    <property type="match status" value="1"/>
</dbReference>
<dbReference type="OrthoDB" id="154460at2"/>
<accession>A0A170YCY7</accession>
<dbReference type="InterPro" id="IPR001547">
    <property type="entry name" value="Glyco_hydro_5"/>
</dbReference>
<reference evidence="7" key="1">
    <citation type="submission" date="2016-04" db="EMBL/GenBank/DDBJ databases">
        <title>Draft genome sequence of Paludibacter jiangxiensis strain NM7.</title>
        <authorList>
            <person name="Qiu Y."/>
            <person name="Matsuura N."/>
            <person name="Ohashi A."/>
            <person name="Tourlousse M.D."/>
            <person name="Sekiguchi Y."/>
        </authorList>
    </citation>
    <scope>NUCLEOTIDE SEQUENCE [LARGE SCALE GENOMIC DNA]</scope>
    <source>
        <strain evidence="7">NM7</strain>
    </source>
</reference>
<dbReference type="Gene3D" id="3.20.20.80">
    <property type="entry name" value="Glycosidases"/>
    <property type="match status" value="1"/>
</dbReference>
<dbReference type="GO" id="GO:0000272">
    <property type="term" value="P:polysaccharide catabolic process"/>
    <property type="evidence" value="ECO:0007669"/>
    <property type="project" value="InterPro"/>
</dbReference>
<keyword evidence="2 3" id="KW-0326">Glycosidase</keyword>
<dbReference type="InterPro" id="IPR017853">
    <property type="entry name" value="GH"/>
</dbReference>
<feature type="chain" id="PRO_5007904822" evidence="4">
    <location>
        <begin position="22"/>
        <end position="323"/>
    </location>
</feature>
<protein>
    <submittedName>
        <fullName evidence="6">Endoglucanase</fullName>
    </submittedName>
</protein>
<feature type="domain" description="Glycoside hydrolase family 5" evidence="5">
    <location>
        <begin position="42"/>
        <end position="284"/>
    </location>
</feature>
<evidence type="ECO:0000313" key="6">
    <source>
        <dbReference type="EMBL" id="GAT61710.1"/>
    </source>
</evidence>
<gene>
    <name evidence="6" type="ORF">PJIAN_1293</name>
</gene>
<sequence>MKRRFVFPLLLIATLSLSSFKAPKGSPVALNGKLHTTGTQLCNQNNSPLVLAGASLGWHNLWPRFYNADAVKWLANDWKCNVIRASMGVGLDDSYLENPSFALQCMTKVIDGAIKNGIYVIIDFHSHKLHTQEAKTFFAQMAAKYSGNPNVIYEIWNEPDYFFWKDVKQYSEEVISTIRAIDTDNLILVGSPHWDQDLDSVAANPILGQKNIMYSMHFYAGTHKKWLRDRTDTVMAKGIPIFISECAGMEASGDGPIDKAEWAAYQEWMKDRKLSWIAWSVSDKNETCSMLLPRASEKGNWTGDLLKEWGKITRESIRNANTK</sequence>
<comment type="caution">
    <text evidence="6">The sequence shown here is derived from an EMBL/GenBank/DDBJ whole genome shotgun (WGS) entry which is preliminary data.</text>
</comment>
<evidence type="ECO:0000256" key="4">
    <source>
        <dbReference type="SAM" id="SignalP"/>
    </source>
</evidence>
<evidence type="ECO:0000256" key="2">
    <source>
        <dbReference type="ARBA" id="ARBA00023295"/>
    </source>
</evidence>
<dbReference type="SUPFAM" id="SSF51445">
    <property type="entry name" value="(Trans)glycosidases"/>
    <property type="match status" value="1"/>
</dbReference>